<sequence length="166" mass="18673">MANYVDQDTDEEELHGKTVKWATITVYEFGVDIGPSSVPTKGGPPIGLAGRPEFTWSTRVGEMAECSEGVHRFTREERVALLRAAGVSDNMITRHARETNIVLQSRRRSLTETLVESESDEDDDDDVDDVDVMDAFLRPRVCKRPALDSGAPFVRRSRMIPTNYVW</sequence>
<gene>
    <name evidence="1" type="ORF">N0F65_010479</name>
</gene>
<protein>
    <submittedName>
        <fullName evidence="1">Uncharacterized protein</fullName>
    </submittedName>
</protein>
<reference evidence="1" key="1">
    <citation type="submission" date="2022-11" db="EMBL/GenBank/DDBJ databases">
        <authorList>
            <person name="Morgan W.R."/>
            <person name="Tartar A."/>
        </authorList>
    </citation>
    <scope>NUCLEOTIDE SEQUENCE</scope>
    <source>
        <strain evidence="1">ARSEF 373</strain>
    </source>
</reference>
<dbReference type="AlphaFoldDB" id="A0AAV2ZBB4"/>
<accession>A0AAV2ZBB4</accession>
<dbReference type="EMBL" id="DAKRPA010000028">
    <property type="protein sequence ID" value="DBA02654.1"/>
    <property type="molecule type" value="Genomic_DNA"/>
</dbReference>
<comment type="caution">
    <text evidence="1">The sequence shown here is derived from an EMBL/GenBank/DDBJ whole genome shotgun (WGS) entry which is preliminary data.</text>
</comment>
<dbReference type="Proteomes" id="UP001146120">
    <property type="component" value="Unassembled WGS sequence"/>
</dbReference>
<reference evidence="1" key="2">
    <citation type="journal article" date="2023" name="Microbiol Resour">
        <title>Decontamination and Annotation of the Draft Genome Sequence of the Oomycete Lagenidium giganteum ARSEF 373.</title>
        <authorList>
            <person name="Morgan W.R."/>
            <person name="Tartar A."/>
        </authorList>
    </citation>
    <scope>NUCLEOTIDE SEQUENCE</scope>
    <source>
        <strain evidence="1">ARSEF 373</strain>
    </source>
</reference>
<evidence type="ECO:0000313" key="1">
    <source>
        <dbReference type="EMBL" id="DBA02654.1"/>
    </source>
</evidence>
<organism evidence="1 2">
    <name type="scientific">Lagenidium giganteum</name>
    <dbReference type="NCBI Taxonomy" id="4803"/>
    <lineage>
        <taxon>Eukaryota</taxon>
        <taxon>Sar</taxon>
        <taxon>Stramenopiles</taxon>
        <taxon>Oomycota</taxon>
        <taxon>Peronosporomycetes</taxon>
        <taxon>Pythiales</taxon>
        <taxon>Pythiaceae</taxon>
    </lineage>
</organism>
<name>A0AAV2ZBB4_9STRA</name>
<evidence type="ECO:0000313" key="2">
    <source>
        <dbReference type="Proteomes" id="UP001146120"/>
    </source>
</evidence>
<proteinExistence type="predicted"/>
<keyword evidence="2" id="KW-1185">Reference proteome</keyword>